<dbReference type="SUPFAM" id="SSF74853">
    <property type="entry name" value="Lamin A/C globular tail domain"/>
    <property type="match status" value="4"/>
</dbReference>
<dbReference type="Pfam" id="PF00932">
    <property type="entry name" value="LTD"/>
    <property type="match status" value="4"/>
</dbReference>
<dbReference type="InterPro" id="IPR011041">
    <property type="entry name" value="Quinoprot_gluc/sorb_DH_b-prop"/>
</dbReference>
<dbReference type="PANTHER" id="PTHR37397:SF1">
    <property type="entry name" value="LTD DOMAIN-CONTAINING PROTEIN"/>
    <property type="match status" value="1"/>
</dbReference>
<feature type="domain" description="LTD" evidence="2">
    <location>
        <begin position="15"/>
        <end position="116"/>
    </location>
</feature>
<dbReference type="PROSITE" id="PS51841">
    <property type="entry name" value="LTD"/>
    <property type="match status" value="4"/>
</dbReference>
<keyword evidence="1" id="KW-0732">Signal</keyword>
<name>L7VXY2_9BACT</name>
<protein>
    <recommendedName>
        <fullName evidence="2">LTD domain-containing protein</fullName>
    </recommendedName>
</protein>
<reference evidence="3" key="1">
    <citation type="submission" date="2012-09" db="EMBL/GenBank/DDBJ databases">
        <title>Metagenomic Characterization of a Microbial Community in Wastewater Detects High Levels of Antibiotic Resistance.</title>
        <authorList>
            <person name="Abrams M."/>
            <person name="Caldwell A."/>
            <person name="Vandaei E."/>
            <person name="Lee W."/>
            <person name="Perrott J."/>
            <person name="Khan S.Y."/>
            <person name="Ta J."/>
            <person name="Romero D."/>
            <person name="Nguyen V."/>
            <person name="Pourmand N."/>
            <person name="Ouverney C.C."/>
        </authorList>
    </citation>
    <scope>NUCLEOTIDE SEQUENCE</scope>
</reference>
<dbReference type="AlphaFoldDB" id="L7VXY2"/>
<proteinExistence type="predicted"/>
<dbReference type="EMBL" id="JX649904">
    <property type="protein sequence ID" value="AGC72514.1"/>
    <property type="molecule type" value="Genomic_DNA"/>
</dbReference>
<organism evidence="3">
    <name type="scientific">uncultured bacterium A1Q1_fos_2059</name>
    <dbReference type="NCBI Taxonomy" id="1256559"/>
    <lineage>
        <taxon>Bacteria</taxon>
        <taxon>environmental samples</taxon>
    </lineage>
</organism>
<feature type="domain" description="LTD" evidence="2">
    <location>
        <begin position="566"/>
        <end position="680"/>
    </location>
</feature>
<dbReference type="InterPro" id="IPR027372">
    <property type="entry name" value="Phytase-like_dom"/>
</dbReference>
<evidence type="ECO:0000256" key="1">
    <source>
        <dbReference type="SAM" id="SignalP"/>
    </source>
</evidence>
<dbReference type="Pfam" id="PF13449">
    <property type="entry name" value="Phytase-like"/>
    <property type="match status" value="1"/>
</dbReference>
<feature type="signal peptide" evidence="1">
    <location>
        <begin position="1"/>
        <end position="17"/>
    </location>
</feature>
<dbReference type="Gene3D" id="2.60.40.10">
    <property type="entry name" value="Immunoglobulins"/>
    <property type="match status" value="1"/>
</dbReference>
<dbReference type="InterPro" id="IPR013783">
    <property type="entry name" value="Ig-like_fold"/>
</dbReference>
<dbReference type="SUPFAM" id="SSF50952">
    <property type="entry name" value="Soluble quinoprotein glucose dehydrogenase"/>
    <property type="match status" value="1"/>
</dbReference>
<evidence type="ECO:0000259" key="2">
    <source>
        <dbReference type="PROSITE" id="PS51841"/>
    </source>
</evidence>
<feature type="chain" id="PRO_5003985209" description="LTD domain-containing protein" evidence="1">
    <location>
        <begin position="18"/>
        <end position="1211"/>
    </location>
</feature>
<dbReference type="InterPro" id="IPR032109">
    <property type="entry name" value="Big_3_5"/>
</dbReference>
<dbReference type="InterPro" id="IPR036415">
    <property type="entry name" value="Lamin_tail_dom_sf"/>
</dbReference>
<sequence length="1211" mass="125508">MAAVVGMSGLTIGMAPAAIAATSTQDLKINEVFSDGTDFVELTNTGTEPIDLNGLKFIDGGGTPADLVSESTLLAPGAYYSFEPNTAWGIGLGKGDSATILASDGTTVIDTVTWPGGTHATPSYGRCADGTGAFVINTRATRDAANDCPNPFAAIVINELRSNDAGGGKDFVELTNTGSSTIDISSLTFVDNDPAHTPLAIAPEATELAPGAFYSFETDSLNDGNGYGLGKGDSVTILDGTTVIDTYTIAAGEHATPSVGRCPDGLGAFATTASATPGTANDCPSVPGADKIKINEVNSDPEDWFELTNTGSSAIDVSGWRYSDSTTATTVAIAEGTVIPAGGFVTIASEVGLGKGDSVHLYLADGLTRLDATTWPTGEHATSWGRFPDGTGDFQALTPTASAANQTAGPVTSPPALDPNWDDIEINEMSSLNAGDPGNPGFADAVELMNTGTNAVTIEGWKQTDSGAASGAVALKLADLKVWNGTELVPATSWVIQPGAFVTFSSKKGLSGEGDGVKIYGPEGESQLVDQASYGDGDGGISDTYTSDSRAFAACPDGSNEFWRVTSNSFGRSNAESCISKSRRFVTNVVVNEVSNISNKAELLNTGTTAEDISGWELVDAQGNVTFTVPANTTIAAGEFFVADPVIGLNSIDSIAIRNAQGASIVAHSWTEDGIESYSRCEFFGKVSYVETPTATWGTANACPQLASTNWPGPAAVRTVDAADAFTDLDANDEGDVSGVTFDPRDSSVLWAVMNKGRLFKMKKAGDQYEVLPEWDGGVKVRFTDGAGELDAEGVTVGPDGAIYLTSERDNARAKSVSANKIARYDVSGVTASTTELVATHQWDVNEMVVTGTNLGLEGITFVPDTFLVNSGWKVNGTAYKASDYDTPGLFVTAVEGTGNLHFFSLPAGGAPVEVKVEHSGFPWSMDVAYDADRAMLWALCDDSCGGVYNTLKVTNGNFAVTNSYSRPADMPNLNNEGMAIAPWSTAVDGKVEVVWADDGDTDGHSLRAGQLELAPETVTPVVKADSRVTAAAATIAYGKAGTVQVRVSPTNATGTVEVKRGSTVLGTATVTNGSATVTVGARTLAPGTHTLSVVYLGDDNTKSATRGVTLTIAKASSTVSAVSISTSKPKVRKTKLVVGVKITSNTGVPATGKVRVKIGSKTYSGTLKNGVAKVKLPKQKSRGTKKVTISYSGSSTVSKSSTVVKRVRWR</sequence>
<dbReference type="Gene3D" id="2.60.40.1260">
    <property type="entry name" value="Lamin Tail domain"/>
    <property type="match status" value="2"/>
</dbReference>
<dbReference type="InterPro" id="IPR001322">
    <property type="entry name" value="Lamin_tail_dom"/>
</dbReference>
<feature type="domain" description="LTD" evidence="2">
    <location>
        <begin position="150"/>
        <end position="251"/>
    </location>
</feature>
<dbReference type="Pfam" id="PF16640">
    <property type="entry name" value="Big_3_5"/>
    <property type="match status" value="1"/>
</dbReference>
<evidence type="ECO:0000313" key="3">
    <source>
        <dbReference type="EMBL" id="AGC72514.1"/>
    </source>
</evidence>
<feature type="domain" description="LTD" evidence="2">
    <location>
        <begin position="267"/>
        <end position="377"/>
    </location>
</feature>
<dbReference type="PANTHER" id="PTHR37397">
    <property type="entry name" value="SI:CH211-183D21.1"/>
    <property type="match status" value="1"/>
</dbReference>
<accession>L7VXY2</accession>